<dbReference type="EMBL" id="JACXVP010000008">
    <property type="protein sequence ID" value="KAG5589364.1"/>
    <property type="molecule type" value="Genomic_DNA"/>
</dbReference>
<keyword evidence="1" id="KW-1133">Transmembrane helix</keyword>
<dbReference type="AlphaFoldDB" id="A0A9J5XPT5"/>
<keyword evidence="3" id="KW-1185">Reference proteome</keyword>
<accession>A0A9J5XPT5</accession>
<name>A0A9J5XPT5_SOLCO</name>
<keyword evidence="1" id="KW-0472">Membrane</keyword>
<proteinExistence type="predicted"/>
<dbReference type="Proteomes" id="UP000824120">
    <property type="component" value="Chromosome 8"/>
</dbReference>
<comment type="caution">
    <text evidence="2">The sequence shown here is derived from an EMBL/GenBank/DDBJ whole genome shotgun (WGS) entry which is preliminary data.</text>
</comment>
<organism evidence="2 3">
    <name type="scientific">Solanum commersonii</name>
    <name type="common">Commerson's wild potato</name>
    <name type="synonym">Commerson's nightshade</name>
    <dbReference type="NCBI Taxonomy" id="4109"/>
    <lineage>
        <taxon>Eukaryota</taxon>
        <taxon>Viridiplantae</taxon>
        <taxon>Streptophyta</taxon>
        <taxon>Embryophyta</taxon>
        <taxon>Tracheophyta</taxon>
        <taxon>Spermatophyta</taxon>
        <taxon>Magnoliopsida</taxon>
        <taxon>eudicotyledons</taxon>
        <taxon>Gunneridae</taxon>
        <taxon>Pentapetalae</taxon>
        <taxon>asterids</taxon>
        <taxon>lamiids</taxon>
        <taxon>Solanales</taxon>
        <taxon>Solanaceae</taxon>
        <taxon>Solanoideae</taxon>
        <taxon>Solaneae</taxon>
        <taxon>Solanum</taxon>
    </lineage>
</organism>
<evidence type="ECO:0000313" key="2">
    <source>
        <dbReference type="EMBL" id="KAG5589364.1"/>
    </source>
</evidence>
<evidence type="ECO:0000313" key="3">
    <source>
        <dbReference type="Proteomes" id="UP000824120"/>
    </source>
</evidence>
<sequence length="59" mass="7238">MECCIYVLLSIMFIEKLLVCYCVVFMFIEKLNIVLYLVRDEWVYFDCSKVVPWWGVRFK</sequence>
<feature type="transmembrane region" description="Helical" evidence="1">
    <location>
        <begin position="6"/>
        <end position="28"/>
    </location>
</feature>
<reference evidence="2 3" key="1">
    <citation type="submission" date="2020-09" db="EMBL/GenBank/DDBJ databases">
        <title>De no assembly of potato wild relative species, Solanum commersonii.</title>
        <authorList>
            <person name="Cho K."/>
        </authorList>
    </citation>
    <scope>NUCLEOTIDE SEQUENCE [LARGE SCALE GENOMIC DNA]</scope>
    <source>
        <strain evidence="2">LZ3.2</strain>
        <tissue evidence="2">Leaf</tissue>
    </source>
</reference>
<protein>
    <submittedName>
        <fullName evidence="2">Uncharacterized protein</fullName>
    </submittedName>
</protein>
<evidence type="ECO:0000256" key="1">
    <source>
        <dbReference type="SAM" id="Phobius"/>
    </source>
</evidence>
<gene>
    <name evidence="2" type="ORF">H5410_039878</name>
</gene>
<keyword evidence="1" id="KW-0812">Transmembrane</keyword>